<keyword evidence="3 7" id="KW-0202">Cytokine</keyword>
<dbReference type="OMA" id="SSNCCFT"/>
<accession>A0A4X1TDM7</accession>
<dbReference type="InterPro" id="IPR001811">
    <property type="entry name" value="Chemokine_IL8-like_dom"/>
</dbReference>
<dbReference type="SMART" id="SM00199">
    <property type="entry name" value="SCY"/>
    <property type="match status" value="1"/>
</dbReference>
<dbReference type="Pfam" id="PF00048">
    <property type="entry name" value="IL8"/>
    <property type="match status" value="1"/>
</dbReference>
<keyword evidence="7" id="KW-0964">Secreted</keyword>
<feature type="signal peptide" evidence="7">
    <location>
        <begin position="1"/>
        <end position="23"/>
    </location>
</feature>
<comment type="similarity">
    <text evidence="1 7">Belongs to the intercrine beta (chemokine CC) family.</text>
</comment>
<feature type="chain" id="PRO_5021506220" description="C-C motif chemokine" evidence="7">
    <location>
        <begin position="24"/>
        <end position="94"/>
    </location>
</feature>
<evidence type="ECO:0000313" key="10">
    <source>
        <dbReference type="Proteomes" id="UP000314985"/>
    </source>
</evidence>
<evidence type="ECO:0000256" key="7">
    <source>
        <dbReference type="RuleBase" id="RU361150"/>
    </source>
</evidence>
<evidence type="ECO:0000259" key="8">
    <source>
        <dbReference type="SMART" id="SM00199"/>
    </source>
</evidence>
<proteinExistence type="inferred from homology"/>
<evidence type="ECO:0000256" key="5">
    <source>
        <dbReference type="ARBA" id="ARBA00023157"/>
    </source>
</evidence>
<sequence length="94" mass="10775">MKPITVVLVCLLLGGLWLQEVDSKSMHVSSSNCCYTFMEKRISLQKIQCYRNTSSTCPYQKSLILKLIGGRQTCVLQTKPWVRAYFKRIKPCPS</sequence>
<dbReference type="GeneID" id="100310829"/>
<dbReference type="Gene3D" id="2.40.50.40">
    <property type="match status" value="1"/>
</dbReference>
<dbReference type="InterPro" id="IPR039809">
    <property type="entry name" value="Chemokine_b/g/d"/>
</dbReference>
<dbReference type="GO" id="GO:0006955">
    <property type="term" value="P:immune response"/>
    <property type="evidence" value="ECO:0007669"/>
    <property type="project" value="InterPro"/>
</dbReference>
<keyword evidence="6" id="KW-0325">Glycoprotein</keyword>
<evidence type="ECO:0000313" key="9">
    <source>
        <dbReference type="Ensembl" id="ENSSSCP00070012818.1"/>
    </source>
</evidence>
<dbReference type="SUPFAM" id="SSF54117">
    <property type="entry name" value="Interleukin 8-like chemokines"/>
    <property type="match status" value="1"/>
</dbReference>
<gene>
    <name evidence="9" type="primary">CCL1</name>
</gene>
<comment type="subcellular location">
    <subcellularLocation>
        <location evidence="7">Secreted</location>
    </subcellularLocation>
</comment>
<dbReference type="OrthoDB" id="9447832at2759"/>
<dbReference type="FunFam" id="2.40.50.40:FF:000033">
    <property type="entry name" value="C-C motif chemokine 1"/>
    <property type="match status" value="1"/>
</dbReference>
<dbReference type="PANTHER" id="PTHR12015">
    <property type="entry name" value="SMALL INDUCIBLE CYTOKINE A"/>
    <property type="match status" value="1"/>
</dbReference>
<feature type="domain" description="Chemokine interleukin-8-like" evidence="8">
    <location>
        <begin position="30"/>
        <end position="89"/>
    </location>
</feature>
<reference evidence="9" key="2">
    <citation type="submission" date="2025-08" db="UniProtKB">
        <authorList>
            <consortium name="Ensembl"/>
        </authorList>
    </citation>
    <scope>IDENTIFICATION</scope>
</reference>
<dbReference type="InterPro" id="IPR000827">
    <property type="entry name" value="Chemokine_CC_CS"/>
</dbReference>
<dbReference type="PROSITE" id="PS00472">
    <property type="entry name" value="SMALL_CYTOKINES_CC"/>
    <property type="match status" value="1"/>
</dbReference>
<dbReference type="InterPro" id="IPR036048">
    <property type="entry name" value="Interleukin_8-like_sf"/>
</dbReference>
<dbReference type="PANTHER" id="PTHR12015:SF5">
    <property type="entry name" value="C-C MOTIF CHEMOKINE 1"/>
    <property type="match status" value="1"/>
</dbReference>
<dbReference type="AlphaFoldDB" id="A0A4X1TDM7"/>
<keyword evidence="2 7" id="KW-0145">Chemotaxis</keyword>
<dbReference type="GO" id="GO:0008009">
    <property type="term" value="F:chemokine activity"/>
    <property type="evidence" value="ECO:0007669"/>
    <property type="project" value="InterPro"/>
</dbReference>
<dbReference type="RefSeq" id="NP_001159963.1">
    <property type="nucleotide sequence ID" value="NM_001166491.1"/>
</dbReference>
<evidence type="ECO:0000256" key="1">
    <source>
        <dbReference type="ARBA" id="ARBA00010868"/>
    </source>
</evidence>
<keyword evidence="4 7" id="KW-0732">Signal</keyword>
<dbReference type="ExpressionAtlas" id="A0A4X1TDM7">
    <property type="expression patterns" value="differential"/>
</dbReference>
<evidence type="ECO:0000256" key="2">
    <source>
        <dbReference type="ARBA" id="ARBA00022500"/>
    </source>
</evidence>
<evidence type="ECO:0000256" key="3">
    <source>
        <dbReference type="ARBA" id="ARBA00022514"/>
    </source>
</evidence>
<dbReference type="CTD" id="6346"/>
<dbReference type="SMR" id="A0A4X1TDM7"/>
<protein>
    <recommendedName>
        <fullName evidence="7">C-C motif chemokine</fullName>
    </recommendedName>
</protein>
<dbReference type="Ensembl" id="ENSSSCT00070015494.1">
    <property type="protein sequence ID" value="ENSSSCP00070012818.1"/>
    <property type="gene ID" value="ENSSSCG00070008025.1"/>
</dbReference>
<dbReference type="GO" id="GO:0005615">
    <property type="term" value="C:extracellular space"/>
    <property type="evidence" value="ECO:0007669"/>
    <property type="project" value="UniProtKB-KW"/>
</dbReference>
<evidence type="ECO:0000256" key="6">
    <source>
        <dbReference type="ARBA" id="ARBA00023180"/>
    </source>
</evidence>
<dbReference type="Proteomes" id="UP000314985">
    <property type="component" value="Chromosome 12"/>
</dbReference>
<evidence type="ECO:0000256" key="4">
    <source>
        <dbReference type="ARBA" id="ARBA00022729"/>
    </source>
</evidence>
<reference evidence="9 10" key="1">
    <citation type="submission" date="2017-08" db="EMBL/GenBank/DDBJ databases">
        <title>USMARCv1.0.</title>
        <authorList>
            <person name="Hannum G.I."/>
            <person name="Koren S."/>
            <person name="Schroeder S.G."/>
            <person name="Chin S.C."/>
            <person name="Nonneman D.J."/>
            <person name="Becker S.A."/>
            <person name="Rosen B.D."/>
            <person name="Bickhart D.M."/>
            <person name="Putnam N.H."/>
            <person name="Green R.E."/>
            <person name="Tuggle C.K."/>
            <person name="Liu H."/>
            <person name="Rohrer G.A."/>
            <person name="Warr A."/>
            <person name="Hall R."/>
            <person name="Kim K."/>
            <person name="Hume D.A."/>
            <person name="Talbot R."/>
            <person name="Chow W."/>
            <person name="Howe K."/>
            <person name="Schwartz A.S."/>
            <person name="Watson M."/>
            <person name="Archibald A.L."/>
            <person name="Phillippy A.M."/>
            <person name="Smith T.P.L."/>
        </authorList>
    </citation>
    <scope>NUCLEOTIDE SEQUENCE [LARGE SCALE GENOMIC DNA]</scope>
</reference>
<dbReference type="KEGG" id="ssc:100310829"/>
<name>A0A4X1TDM7_PIG</name>
<keyword evidence="5" id="KW-1015">Disulfide bond</keyword>
<organism evidence="9 10">
    <name type="scientific">Sus scrofa</name>
    <name type="common">Pig</name>
    <dbReference type="NCBI Taxonomy" id="9823"/>
    <lineage>
        <taxon>Eukaryota</taxon>
        <taxon>Metazoa</taxon>
        <taxon>Chordata</taxon>
        <taxon>Craniata</taxon>
        <taxon>Vertebrata</taxon>
        <taxon>Euteleostomi</taxon>
        <taxon>Mammalia</taxon>
        <taxon>Eutheria</taxon>
        <taxon>Laurasiatheria</taxon>
        <taxon>Artiodactyla</taxon>
        <taxon>Suina</taxon>
        <taxon>Suidae</taxon>
        <taxon>Sus</taxon>
    </lineage>
</organism>